<dbReference type="AlphaFoldDB" id="A0A0D6M4T6"/>
<gene>
    <name evidence="1" type="ORF">ANCCEY_05974</name>
</gene>
<reference evidence="1 2" key="1">
    <citation type="submission" date="2013-05" db="EMBL/GenBank/DDBJ databases">
        <title>Draft genome of the parasitic nematode Anyclostoma ceylanicum.</title>
        <authorList>
            <person name="Mitreva M."/>
        </authorList>
    </citation>
    <scope>NUCLEOTIDE SEQUENCE [LARGE SCALE GENOMIC DNA]</scope>
</reference>
<protein>
    <submittedName>
        <fullName evidence="1">Uncharacterized protein</fullName>
    </submittedName>
</protein>
<keyword evidence="2" id="KW-1185">Reference proteome</keyword>
<evidence type="ECO:0000313" key="1">
    <source>
        <dbReference type="EMBL" id="EPB74912.1"/>
    </source>
</evidence>
<organism evidence="1 2">
    <name type="scientific">Ancylostoma ceylanicum</name>
    <dbReference type="NCBI Taxonomy" id="53326"/>
    <lineage>
        <taxon>Eukaryota</taxon>
        <taxon>Metazoa</taxon>
        <taxon>Ecdysozoa</taxon>
        <taxon>Nematoda</taxon>
        <taxon>Chromadorea</taxon>
        <taxon>Rhabditida</taxon>
        <taxon>Rhabditina</taxon>
        <taxon>Rhabditomorpha</taxon>
        <taxon>Strongyloidea</taxon>
        <taxon>Ancylostomatidae</taxon>
        <taxon>Ancylostomatinae</taxon>
        <taxon>Ancylostoma</taxon>
    </lineage>
</organism>
<dbReference type="EMBL" id="KE124922">
    <property type="protein sequence ID" value="EPB74912.1"/>
    <property type="molecule type" value="Genomic_DNA"/>
</dbReference>
<sequence>MCMPLWRSDKITEVDLFLENCSSLYNLILDALHDLSSKSTLSVALSELPFFFGNRGHPFNAAHQQLI</sequence>
<evidence type="ECO:0000313" key="2">
    <source>
        <dbReference type="Proteomes" id="UP000054495"/>
    </source>
</evidence>
<name>A0A0D6M4T6_9BILA</name>
<accession>A0A0D6M4T6</accession>
<proteinExistence type="predicted"/>
<dbReference type="Proteomes" id="UP000054495">
    <property type="component" value="Unassembled WGS sequence"/>
</dbReference>